<gene>
    <name evidence="2" type="ORF">EVAR_46391_1</name>
</gene>
<evidence type="ECO:0000313" key="3">
    <source>
        <dbReference type="Proteomes" id="UP000299102"/>
    </source>
</evidence>
<protein>
    <submittedName>
        <fullName evidence="2">Uncharacterized protein</fullName>
    </submittedName>
</protein>
<keyword evidence="1" id="KW-1133">Transmembrane helix</keyword>
<accession>A0A4C1WYF0</accession>
<keyword evidence="3" id="KW-1185">Reference proteome</keyword>
<dbReference type="OrthoDB" id="7071878at2759"/>
<feature type="transmembrane region" description="Helical" evidence="1">
    <location>
        <begin position="395"/>
        <end position="416"/>
    </location>
</feature>
<dbReference type="AlphaFoldDB" id="A0A4C1WYF0"/>
<sequence length="419" mass="46804">MLIRNEELELVDTTVFPKVTLDHKLQWVLISDHKMKLSIYIAFTVVVCLVDCIPLSTDDEVIVTQEFFPDELAIYTAEHEIVSLVAPVNAINFDDDDDDQDEETESDQNAILFFALADIGPNGEKIDKGLYILQNKVATKLLDNGRDTSAELGDSKVVYFGASDGIYKYNYAEKKAEKYGTITDSVLQLAKVNGSDAIYILTDDKQLYKVTEAGTKKTRIDGVTDPKEIVIDYSNNLFCIGANNKPYVVTADEVREITGFSSDSTYAKLIRPPFLFEDGLPFVSGDKVYMIYSNETSETTDFTLQVKPSAYAMEAALIQYYGYNKKIYEYNILAIIMGSMLDEMKSYLQNFASDINKIATRSRSDLRANLESLPSPVDGARAGRRLARSRTSRRWATIIAPASVCPPLLTGFLALLNDI</sequence>
<evidence type="ECO:0000313" key="2">
    <source>
        <dbReference type="EMBL" id="GBP55094.1"/>
    </source>
</evidence>
<name>A0A4C1WYF0_EUMVA</name>
<dbReference type="Proteomes" id="UP000299102">
    <property type="component" value="Unassembled WGS sequence"/>
</dbReference>
<comment type="caution">
    <text evidence="2">The sequence shown here is derived from an EMBL/GenBank/DDBJ whole genome shotgun (WGS) entry which is preliminary data.</text>
</comment>
<evidence type="ECO:0000256" key="1">
    <source>
        <dbReference type="SAM" id="Phobius"/>
    </source>
</evidence>
<keyword evidence="1" id="KW-0812">Transmembrane</keyword>
<dbReference type="SUPFAM" id="SSF69304">
    <property type="entry name" value="Tricorn protease N-terminal domain"/>
    <property type="match status" value="1"/>
</dbReference>
<reference evidence="2 3" key="1">
    <citation type="journal article" date="2019" name="Commun. Biol.">
        <title>The bagworm genome reveals a unique fibroin gene that provides high tensile strength.</title>
        <authorList>
            <person name="Kono N."/>
            <person name="Nakamura H."/>
            <person name="Ohtoshi R."/>
            <person name="Tomita M."/>
            <person name="Numata K."/>
            <person name="Arakawa K."/>
        </authorList>
    </citation>
    <scope>NUCLEOTIDE SEQUENCE [LARGE SCALE GENOMIC DNA]</scope>
</reference>
<proteinExistence type="predicted"/>
<keyword evidence="1" id="KW-0472">Membrane</keyword>
<dbReference type="EMBL" id="BGZK01000660">
    <property type="protein sequence ID" value="GBP55094.1"/>
    <property type="molecule type" value="Genomic_DNA"/>
</dbReference>
<organism evidence="2 3">
    <name type="scientific">Eumeta variegata</name>
    <name type="common">Bagworm moth</name>
    <name type="synonym">Eumeta japonica</name>
    <dbReference type="NCBI Taxonomy" id="151549"/>
    <lineage>
        <taxon>Eukaryota</taxon>
        <taxon>Metazoa</taxon>
        <taxon>Ecdysozoa</taxon>
        <taxon>Arthropoda</taxon>
        <taxon>Hexapoda</taxon>
        <taxon>Insecta</taxon>
        <taxon>Pterygota</taxon>
        <taxon>Neoptera</taxon>
        <taxon>Endopterygota</taxon>
        <taxon>Lepidoptera</taxon>
        <taxon>Glossata</taxon>
        <taxon>Ditrysia</taxon>
        <taxon>Tineoidea</taxon>
        <taxon>Psychidae</taxon>
        <taxon>Oiketicinae</taxon>
        <taxon>Eumeta</taxon>
    </lineage>
</organism>